<reference evidence="2 3" key="1">
    <citation type="submission" date="2020-09" db="EMBL/GenBank/DDBJ databases">
        <title>Investigation of environmental microbe.</title>
        <authorList>
            <person name="Ou Y."/>
            <person name="Kang Q."/>
        </authorList>
    </citation>
    <scope>NUCLEOTIDE SEQUENCE [LARGE SCALE GENOMIC DNA]</scope>
    <source>
        <strain evidence="2 3">KJZ-9</strain>
    </source>
</reference>
<dbReference type="EMBL" id="CP061538">
    <property type="protein sequence ID" value="QNV39649.1"/>
    <property type="molecule type" value="Genomic_DNA"/>
</dbReference>
<dbReference type="AlphaFoldDB" id="A0A7H2BJ03"/>
<dbReference type="KEGG" id="rama:IDM48_09855"/>
<sequence>MTSRPNFKALVRARMEETGQNFTSARAALLEERAAEILAQREEALAEHRLVVSRFFTGEKFSAWPSKRKPRAHVLLFLVNFFVPGRIYREKEVNQILGALWGDFAYLRREMVEYGYLERNAQGDYWLTTELESREGTILHPEAPAWENHWLPDYLVGKTGPIL</sequence>
<protein>
    <submittedName>
        <fullName evidence="2">DUF2087 domain-containing protein</fullName>
    </submittedName>
</protein>
<accession>A0A7H2BJ03</accession>
<dbReference type="InterPro" id="IPR018656">
    <property type="entry name" value="DUF2087"/>
</dbReference>
<gene>
    <name evidence="2" type="ORF">IDM48_09855</name>
</gene>
<evidence type="ECO:0000313" key="3">
    <source>
        <dbReference type="Proteomes" id="UP000516421"/>
    </source>
</evidence>
<dbReference type="RefSeq" id="WP_190617191.1">
    <property type="nucleotide sequence ID" value="NZ_CP061538.1"/>
</dbReference>
<proteinExistence type="predicted"/>
<name>A0A7H2BJ03_9MICC</name>
<evidence type="ECO:0000259" key="1">
    <source>
        <dbReference type="Pfam" id="PF09860"/>
    </source>
</evidence>
<feature type="domain" description="DUF2087" evidence="1">
    <location>
        <begin position="62"/>
        <end position="126"/>
    </location>
</feature>
<dbReference type="Proteomes" id="UP000516421">
    <property type="component" value="Chromosome"/>
</dbReference>
<dbReference type="Pfam" id="PF09860">
    <property type="entry name" value="DUF2087"/>
    <property type="match status" value="1"/>
</dbReference>
<evidence type="ECO:0000313" key="2">
    <source>
        <dbReference type="EMBL" id="QNV39649.1"/>
    </source>
</evidence>
<organism evidence="2 3">
    <name type="scientific">Rothia amarae</name>
    <dbReference type="NCBI Taxonomy" id="169480"/>
    <lineage>
        <taxon>Bacteria</taxon>
        <taxon>Bacillati</taxon>
        <taxon>Actinomycetota</taxon>
        <taxon>Actinomycetes</taxon>
        <taxon>Micrococcales</taxon>
        <taxon>Micrococcaceae</taxon>
        <taxon>Rothia</taxon>
    </lineage>
</organism>
<keyword evidence="3" id="KW-1185">Reference proteome</keyword>